<evidence type="ECO:0000259" key="17">
    <source>
        <dbReference type="PROSITE" id="PS51002"/>
    </source>
</evidence>
<comment type="function">
    <text evidence="1 16">Component of the ubiquinol-cytochrome c reductase complex (complex III or cytochrome b-c1 complex) that is part of the mitochondrial respiratory chain. The b-c1 complex mediates electron transfer from ubiquinol to cytochrome c. Contributes to the generation of a proton gradient across the mitochondrial membrane that is then used for ATP synthesis.</text>
</comment>
<dbReference type="GO" id="GO:0009055">
    <property type="term" value="F:electron transfer activity"/>
    <property type="evidence" value="ECO:0007669"/>
    <property type="project" value="InterPro"/>
</dbReference>
<gene>
    <name evidence="19" type="primary">cytb</name>
</gene>
<evidence type="ECO:0000256" key="10">
    <source>
        <dbReference type="ARBA" id="ARBA00022982"/>
    </source>
</evidence>
<dbReference type="InterPro" id="IPR016174">
    <property type="entry name" value="Di-haem_cyt_TM"/>
</dbReference>
<feature type="transmembrane region" description="Helical" evidence="16">
    <location>
        <begin position="182"/>
        <end position="200"/>
    </location>
</feature>
<keyword evidence="9" id="KW-0999">Mitochondrion inner membrane</keyword>
<evidence type="ECO:0000259" key="18">
    <source>
        <dbReference type="PROSITE" id="PS51003"/>
    </source>
</evidence>
<evidence type="ECO:0000256" key="12">
    <source>
        <dbReference type="ARBA" id="ARBA00023004"/>
    </source>
</evidence>
<name>B5T946_9PLAT</name>
<dbReference type="PANTHER" id="PTHR19271">
    <property type="entry name" value="CYTOCHROME B"/>
    <property type="match status" value="1"/>
</dbReference>
<dbReference type="GO" id="GO:0046872">
    <property type="term" value="F:metal ion binding"/>
    <property type="evidence" value="ECO:0007669"/>
    <property type="project" value="UniProtKB-UniRule"/>
</dbReference>
<keyword evidence="12 16" id="KW-0408">Iron</keyword>
<evidence type="ECO:0000256" key="7">
    <source>
        <dbReference type="ARBA" id="ARBA00022692"/>
    </source>
</evidence>
<accession>B5T946</accession>
<evidence type="ECO:0000256" key="8">
    <source>
        <dbReference type="ARBA" id="ARBA00022723"/>
    </source>
</evidence>
<dbReference type="Pfam" id="PF13631">
    <property type="entry name" value="Cytochrom_B_N_2"/>
    <property type="match status" value="1"/>
</dbReference>
<keyword evidence="14 16" id="KW-0496">Mitochondrion</keyword>
<evidence type="ECO:0000256" key="5">
    <source>
        <dbReference type="ARBA" id="ARBA00022617"/>
    </source>
</evidence>
<dbReference type="InterPro" id="IPR005797">
    <property type="entry name" value="Cyt_b/b6_N"/>
</dbReference>
<feature type="non-terminal residue" evidence="19">
    <location>
        <position position="207"/>
    </location>
</feature>
<dbReference type="PROSITE" id="PS51002">
    <property type="entry name" value="CYTB_NTER"/>
    <property type="match status" value="1"/>
</dbReference>
<feature type="domain" description="Cytochrome b/b6 N-terminal region profile" evidence="17">
    <location>
        <begin position="1"/>
        <end position="71"/>
    </location>
</feature>
<evidence type="ECO:0000313" key="19">
    <source>
        <dbReference type="EMBL" id="ACH81617.1"/>
    </source>
</evidence>
<comment type="subcellular location">
    <subcellularLocation>
        <location evidence="2">Mitochondrion inner membrane</location>
        <topology evidence="2">Multi-pass membrane protein</topology>
    </subcellularLocation>
</comment>
<feature type="non-terminal residue" evidence="19">
    <location>
        <position position="1"/>
    </location>
</feature>
<keyword evidence="13" id="KW-0830">Ubiquinone</keyword>
<organism evidence="19">
    <name type="scientific">Branchotenthes octohamatus</name>
    <dbReference type="NCBI Taxonomy" id="555982"/>
    <lineage>
        <taxon>Eukaryota</taxon>
        <taxon>Metazoa</taxon>
        <taxon>Spiralia</taxon>
        <taxon>Lophotrochozoa</taxon>
        <taxon>Platyhelminthes</taxon>
        <taxon>Monogenea</taxon>
        <taxon>Polyopisthocotylea</taxon>
        <taxon>Diclybothriidea</taxon>
        <taxon>Hexabothriidae</taxon>
        <taxon>Branchotenthes</taxon>
    </lineage>
</organism>
<dbReference type="EMBL" id="EU795470">
    <property type="protein sequence ID" value="ACH81617.1"/>
    <property type="molecule type" value="Genomic_DNA"/>
</dbReference>
<sequence>FFWAGVVISTIFLSFPYVGSHIHSFLLGSFDFGINLISRVFLAHVSFGFVILFLIFLHFVSLHKIGSSNSFNSNDSYSDIIHFHKTYTRKDTFVWTIVLLVTLLITCYNPWLTSLKENFINPNMLSTPSNIKPEWYFLPFYALLRSIESKLGGIFAVIFLLFIIWLPVPGWNCGFNNINRQLWFWVMCYSFIFLTFLGSVEPNTFCQ</sequence>
<evidence type="ECO:0000256" key="4">
    <source>
        <dbReference type="ARBA" id="ARBA00022448"/>
    </source>
</evidence>
<protein>
    <recommendedName>
        <fullName evidence="3 16">Cytochrome b</fullName>
    </recommendedName>
</protein>
<evidence type="ECO:0000256" key="2">
    <source>
        <dbReference type="ARBA" id="ARBA00004448"/>
    </source>
</evidence>
<keyword evidence="5 16" id="KW-0349">Heme</keyword>
<evidence type="ECO:0000256" key="9">
    <source>
        <dbReference type="ARBA" id="ARBA00022792"/>
    </source>
</evidence>
<keyword evidence="6 16" id="KW-0679">Respiratory chain</keyword>
<dbReference type="InterPro" id="IPR036150">
    <property type="entry name" value="Cyt_b/b6_C_sf"/>
</dbReference>
<keyword evidence="7 16" id="KW-0812">Transmembrane</keyword>
<dbReference type="GO" id="GO:0016491">
    <property type="term" value="F:oxidoreductase activity"/>
    <property type="evidence" value="ECO:0007669"/>
    <property type="project" value="UniProtKB-UniRule"/>
</dbReference>
<evidence type="ECO:0000256" key="14">
    <source>
        <dbReference type="ARBA" id="ARBA00023128"/>
    </source>
</evidence>
<feature type="transmembrane region" description="Helical" evidence="16">
    <location>
        <begin position="151"/>
        <end position="170"/>
    </location>
</feature>
<reference evidence="19" key="1">
    <citation type="journal article" date="2008" name="Int. J. Parasitol.">
        <title>Comparative phylogeography reveals host generalists, specialists and cryptic diversity: Hexabothriid, microbothriid and monocotylid monogeneans from rhinobatid rays in southern Australia.</title>
        <authorList>
            <person name="Glennon V."/>
            <person name="Perkins E.M."/>
            <person name="Chisholm L.A."/>
            <person name="Whittington I.D."/>
        </authorList>
    </citation>
    <scope>NUCLEOTIDE SEQUENCE</scope>
    <source>
        <strain evidence="19">BH10TfWA</strain>
    </source>
</reference>
<proteinExistence type="inferred from homology"/>
<comment type="similarity">
    <text evidence="16">Belongs to the cytochrome b family.</text>
</comment>
<keyword evidence="4 16" id="KW-0813">Transport</keyword>
<dbReference type="Gene3D" id="1.20.810.10">
    <property type="entry name" value="Cytochrome Bc1 Complex, Chain C"/>
    <property type="match status" value="1"/>
</dbReference>
<evidence type="ECO:0000256" key="13">
    <source>
        <dbReference type="ARBA" id="ARBA00023075"/>
    </source>
</evidence>
<feature type="transmembrane region" description="Helical" evidence="16">
    <location>
        <begin position="36"/>
        <end position="60"/>
    </location>
</feature>
<keyword evidence="11 16" id="KW-1133">Transmembrane helix</keyword>
<feature type="domain" description="Cytochrome b/b6 C-terminal region profile" evidence="18">
    <location>
        <begin position="73"/>
        <end position="207"/>
    </location>
</feature>
<evidence type="ECO:0000256" key="15">
    <source>
        <dbReference type="ARBA" id="ARBA00023136"/>
    </source>
</evidence>
<keyword evidence="10 16" id="KW-0249">Electron transport</keyword>
<dbReference type="PANTHER" id="PTHR19271:SF16">
    <property type="entry name" value="CYTOCHROME B"/>
    <property type="match status" value="1"/>
</dbReference>
<keyword evidence="8 16" id="KW-0479">Metal-binding</keyword>
<geneLocation type="mitochondrion" evidence="19"/>
<evidence type="ECO:0000256" key="6">
    <source>
        <dbReference type="ARBA" id="ARBA00022660"/>
    </source>
</evidence>
<evidence type="ECO:0000256" key="11">
    <source>
        <dbReference type="ARBA" id="ARBA00022989"/>
    </source>
</evidence>
<comment type="cofactor">
    <cofactor evidence="16">
        <name>heme b</name>
        <dbReference type="ChEBI" id="CHEBI:60344"/>
    </cofactor>
    <text evidence="16">Binds 2 heme groups non-covalently.</text>
</comment>
<keyword evidence="15 16" id="KW-0472">Membrane</keyword>
<dbReference type="GO" id="GO:0022904">
    <property type="term" value="P:respiratory electron transport chain"/>
    <property type="evidence" value="ECO:0007669"/>
    <property type="project" value="InterPro"/>
</dbReference>
<dbReference type="InterPro" id="IPR027387">
    <property type="entry name" value="Cytb/b6-like_sf"/>
</dbReference>
<evidence type="ECO:0000256" key="16">
    <source>
        <dbReference type="RuleBase" id="RU362117"/>
    </source>
</evidence>
<dbReference type="AlphaFoldDB" id="B5T946"/>
<dbReference type="GO" id="GO:0005743">
    <property type="term" value="C:mitochondrial inner membrane"/>
    <property type="evidence" value="ECO:0007669"/>
    <property type="project" value="UniProtKB-SubCell"/>
</dbReference>
<dbReference type="SUPFAM" id="SSF81342">
    <property type="entry name" value="Transmembrane di-heme cytochromes"/>
    <property type="match status" value="1"/>
</dbReference>
<dbReference type="PROSITE" id="PS51003">
    <property type="entry name" value="CYTB_CTER"/>
    <property type="match status" value="1"/>
</dbReference>
<dbReference type="Pfam" id="PF00032">
    <property type="entry name" value="Cytochrom_B_C"/>
    <property type="match status" value="1"/>
</dbReference>
<evidence type="ECO:0000256" key="1">
    <source>
        <dbReference type="ARBA" id="ARBA00002566"/>
    </source>
</evidence>
<dbReference type="SUPFAM" id="SSF81648">
    <property type="entry name" value="a domain/subunit of cytochrome bc1 complex (Ubiquinol-cytochrome c reductase)"/>
    <property type="match status" value="1"/>
</dbReference>
<feature type="transmembrane region" description="Helical" evidence="16">
    <location>
        <begin position="92"/>
        <end position="111"/>
    </location>
</feature>
<evidence type="ECO:0000256" key="3">
    <source>
        <dbReference type="ARBA" id="ARBA00013531"/>
    </source>
</evidence>
<dbReference type="InterPro" id="IPR005798">
    <property type="entry name" value="Cyt_b/b6_C"/>
</dbReference>